<dbReference type="NCBIfam" id="TIGR02937">
    <property type="entry name" value="sigma70-ECF"/>
    <property type="match status" value="1"/>
</dbReference>
<sequence>MVRFSVIWYINAETLRIMTLPIALILKAPDLKPEETENFVQLLTAHQSKLYAYIRSLLPDTQAVQDVLQETNLVLWRRSEEFEPGSNFVAWACKVAYFQVLAYYRDNKRDSMVFNVELVSMLAKQNEEKLAGSKDMQRVLSRCLAKLPEQSRRLIQQRYAAGGSVQAIAEEQGRSVGAVSQMLYRIRQLLHECVQKSLASEQGE</sequence>
<evidence type="ECO:0000256" key="1">
    <source>
        <dbReference type="ARBA" id="ARBA00010641"/>
    </source>
</evidence>
<dbReference type="NCBIfam" id="TIGR02989">
    <property type="entry name" value="Sig-70_gvs1"/>
    <property type="match status" value="1"/>
</dbReference>
<evidence type="ECO:0000256" key="4">
    <source>
        <dbReference type="ARBA" id="ARBA00023163"/>
    </source>
</evidence>
<dbReference type="InterPro" id="IPR014331">
    <property type="entry name" value="RNA_pol_sigma70_ECF_RHOBA"/>
</dbReference>
<protein>
    <submittedName>
        <fullName evidence="7">RNA polymerase sigma factor CnrH</fullName>
    </submittedName>
</protein>
<keyword evidence="8" id="KW-1185">Reference proteome</keyword>
<dbReference type="Gene3D" id="1.10.1740.10">
    <property type="match status" value="1"/>
</dbReference>
<dbReference type="Gene3D" id="1.10.10.10">
    <property type="entry name" value="Winged helix-like DNA-binding domain superfamily/Winged helix DNA-binding domain"/>
    <property type="match status" value="1"/>
</dbReference>
<dbReference type="InterPro" id="IPR013325">
    <property type="entry name" value="RNA_pol_sigma_r2"/>
</dbReference>
<reference evidence="7 8" key="1">
    <citation type="submission" date="2019-02" db="EMBL/GenBank/DDBJ databases">
        <title>Deep-cultivation of Planctomycetes and their phenomic and genomic characterization uncovers novel biology.</title>
        <authorList>
            <person name="Wiegand S."/>
            <person name="Jogler M."/>
            <person name="Boedeker C."/>
            <person name="Pinto D."/>
            <person name="Vollmers J."/>
            <person name="Rivas-Marin E."/>
            <person name="Kohn T."/>
            <person name="Peeters S.H."/>
            <person name="Heuer A."/>
            <person name="Rast P."/>
            <person name="Oberbeckmann S."/>
            <person name="Bunk B."/>
            <person name="Jeske O."/>
            <person name="Meyerdierks A."/>
            <person name="Storesund J.E."/>
            <person name="Kallscheuer N."/>
            <person name="Luecker S."/>
            <person name="Lage O.M."/>
            <person name="Pohl T."/>
            <person name="Merkel B.J."/>
            <person name="Hornburger P."/>
            <person name="Mueller R.-W."/>
            <person name="Bruemmer F."/>
            <person name="Labrenz M."/>
            <person name="Spormann A.M."/>
            <person name="Op den Camp H."/>
            <person name="Overmann J."/>
            <person name="Amann R."/>
            <person name="Jetten M.S.M."/>
            <person name="Mascher T."/>
            <person name="Medema M.H."/>
            <person name="Devos D.P."/>
            <person name="Kaster A.-K."/>
            <person name="Ovreas L."/>
            <person name="Rohde M."/>
            <person name="Galperin M.Y."/>
            <person name="Jogler C."/>
        </authorList>
    </citation>
    <scope>NUCLEOTIDE SEQUENCE [LARGE SCALE GENOMIC DNA]</scope>
    <source>
        <strain evidence="7 8">HG66A1</strain>
    </source>
</reference>
<dbReference type="Pfam" id="PF04542">
    <property type="entry name" value="Sigma70_r2"/>
    <property type="match status" value="1"/>
</dbReference>
<accession>A0A517PGP0</accession>
<dbReference type="Proteomes" id="UP000320421">
    <property type="component" value="Chromosome"/>
</dbReference>
<dbReference type="InterPro" id="IPR036388">
    <property type="entry name" value="WH-like_DNA-bd_sf"/>
</dbReference>
<evidence type="ECO:0000256" key="3">
    <source>
        <dbReference type="ARBA" id="ARBA00023082"/>
    </source>
</evidence>
<comment type="similarity">
    <text evidence="1">Belongs to the sigma-70 factor family. ECF subfamily.</text>
</comment>
<dbReference type="Pfam" id="PF08281">
    <property type="entry name" value="Sigma70_r4_2"/>
    <property type="match status" value="1"/>
</dbReference>
<dbReference type="PANTHER" id="PTHR43133">
    <property type="entry name" value="RNA POLYMERASE ECF-TYPE SIGMA FACTO"/>
    <property type="match status" value="1"/>
</dbReference>
<evidence type="ECO:0000313" key="7">
    <source>
        <dbReference type="EMBL" id="QDT18543.1"/>
    </source>
</evidence>
<keyword evidence="2" id="KW-0805">Transcription regulation</keyword>
<dbReference type="AlphaFoldDB" id="A0A517PGP0"/>
<dbReference type="GO" id="GO:0016987">
    <property type="term" value="F:sigma factor activity"/>
    <property type="evidence" value="ECO:0007669"/>
    <property type="project" value="UniProtKB-KW"/>
</dbReference>
<feature type="domain" description="RNA polymerase sigma factor 70 region 4 type 2" evidence="6">
    <location>
        <begin position="139"/>
        <end position="190"/>
    </location>
</feature>
<keyword evidence="4" id="KW-0804">Transcription</keyword>
<name>A0A517PGP0_9PLAN</name>
<gene>
    <name evidence="7" type="primary">cnrH_1</name>
    <name evidence="7" type="ORF">HG66A1_03040</name>
</gene>
<dbReference type="SUPFAM" id="SSF88659">
    <property type="entry name" value="Sigma3 and sigma4 domains of RNA polymerase sigma factors"/>
    <property type="match status" value="1"/>
</dbReference>
<evidence type="ECO:0000256" key="2">
    <source>
        <dbReference type="ARBA" id="ARBA00023015"/>
    </source>
</evidence>
<dbReference type="InterPro" id="IPR013324">
    <property type="entry name" value="RNA_pol_sigma_r3/r4-like"/>
</dbReference>
<dbReference type="PANTHER" id="PTHR43133:SF51">
    <property type="entry name" value="RNA POLYMERASE SIGMA FACTOR"/>
    <property type="match status" value="1"/>
</dbReference>
<dbReference type="InterPro" id="IPR014284">
    <property type="entry name" value="RNA_pol_sigma-70_dom"/>
</dbReference>
<organism evidence="7 8">
    <name type="scientific">Gimesia chilikensis</name>
    <dbReference type="NCBI Taxonomy" id="2605989"/>
    <lineage>
        <taxon>Bacteria</taxon>
        <taxon>Pseudomonadati</taxon>
        <taxon>Planctomycetota</taxon>
        <taxon>Planctomycetia</taxon>
        <taxon>Planctomycetales</taxon>
        <taxon>Planctomycetaceae</taxon>
        <taxon>Gimesia</taxon>
    </lineage>
</organism>
<dbReference type="GO" id="GO:0003677">
    <property type="term" value="F:DNA binding"/>
    <property type="evidence" value="ECO:0007669"/>
    <property type="project" value="InterPro"/>
</dbReference>
<dbReference type="GO" id="GO:0006352">
    <property type="term" value="P:DNA-templated transcription initiation"/>
    <property type="evidence" value="ECO:0007669"/>
    <property type="project" value="InterPro"/>
</dbReference>
<evidence type="ECO:0000313" key="8">
    <source>
        <dbReference type="Proteomes" id="UP000320421"/>
    </source>
</evidence>
<dbReference type="EMBL" id="CP036266">
    <property type="protein sequence ID" value="QDT18543.1"/>
    <property type="molecule type" value="Genomic_DNA"/>
</dbReference>
<evidence type="ECO:0000259" key="5">
    <source>
        <dbReference type="Pfam" id="PF04542"/>
    </source>
</evidence>
<evidence type="ECO:0000259" key="6">
    <source>
        <dbReference type="Pfam" id="PF08281"/>
    </source>
</evidence>
<proteinExistence type="inferred from homology"/>
<dbReference type="SUPFAM" id="SSF88946">
    <property type="entry name" value="Sigma2 domain of RNA polymerase sigma factors"/>
    <property type="match status" value="1"/>
</dbReference>
<dbReference type="InterPro" id="IPR039425">
    <property type="entry name" value="RNA_pol_sigma-70-like"/>
</dbReference>
<dbReference type="InterPro" id="IPR013249">
    <property type="entry name" value="RNA_pol_sigma70_r4_t2"/>
</dbReference>
<keyword evidence="3" id="KW-0731">Sigma factor</keyword>
<dbReference type="InterPro" id="IPR007627">
    <property type="entry name" value="RNA_pol_sigma70_r2"/>
</dbReference>
<feature type="domain" description="RNA polymerase sigma-70 region 2" evidence="5">
    <location>
        <begin position="42"/>
        <end position="109"/>
    </location>
</feature>